<name>A0A8J8P4W3_HALGN</name>
<dbReference type="EMBL" id="RRYP01001498">
    <property type="protein sequence ID" value="TNV85870.1"/>
    <property type="molecule type" value="Genomic_DNA"/>
</dbReference>
<dbReference type="Proteomes" id="UP000785679">
    <property type="component" value="Unassembled WGS sequence"/>
</dbReference>
<protein>
    <submittedName>
        <fullName evidence="1">Uncharacterized protein</fullName>
    </submittedName>
</protein>
<organism evidence="1 2">
    <name type="scientific">Halteria grandinella</name>
    <dbReference type="NCBI Taxonomy" id="5974"/>
    <lineage>
        <taxon>Eukaryota</taxon>
        <taxon>Sar</taxon>
        <taxon>Alveolata</taxon>
        <taxon>Ciliophora</taxon>
        <taxon>Intramacronucleata</taxon>
        <taxon>Spirotrichea</taxon>
        <taxon>Stichotrichia</taxon>
        <taxon>Sporadotrichida</taxon>
        <taxon>Halteriidae</taxon>
        <taxon>Halteria</taxon>
    </lineage>
</organism>
<accession>A0A8J8P4W3</accession>
<evidence type="ECO:0000313" key="2">
    <source>
        <dbReference type="Proteomes" id="UP000785679"/>
    </source>
</evidence>
<sequence>MSIITLKKNPATKHADEPFQYLTDSLKFSRDYRRHLIRGQKCDRAEAKQDEADCLRNGFKILVKYLRLLRTLVVVTVQACKGLMMKYVFNLIQQAIQLPQ</sequence>
<dbReference type="AlphaFoldDB" id="A0A8J8P4W3"/>
<proteinExistence type="predicted"/>
<keyword evidence="2" id="KW-1185">Reference proteome</keyword>
<evidence type="ECO:0000313" key="1">
    <source>
        <dbReference type="EMBL" id="TNV85870.1"/>
    </source>
</evidence>
<reference evidence="1" key="1">
    <citation type="submission" date="2019-06" db="EMBL/GenBank/DDBJ databases">
        <authorList>
            <person name="Zheng W."/>
        </authorList>
    </citation>
    <scope>NUCLEOTIDE SEQUENCE</scope>
    <source>
        <strain evidence="1">QDHG01</strain>
    </source>
</reference>
<gene>
    <name evidence="1" type="ORF">FGO68_gene4535</name>
</gene>
<comment type="caution">
    <text evidence="1">The sequence shown here is derived from an EMBL/GenBank/DDBJ whole genome shotgun (WGS) entry which is preliminary data.</text>
</comment>